<dbReference type="InterPro" id="IPR003016">
    <property type="entry name" value="2-oxoA_DH_lipoyl-BS"/>
</dbReference>
<dbReference type="CDD" id="cd06849">
    <property type="entry name" value="lipoyl_domain"/>
    <property type="match status" value="1"/>
</dbReference>
<feature type="compositionally biased region" description="Polar residues" evidence="8">
    <location>
        <begin position="169"/>
        <end position="195"/>
    </location>
</feature>
<dbReference type="InterPro" id="IPR000089">
    <property type="entry name" value="Biotin_lipoyl"/>
</dbReference>
<comment type="subunit">
    <text evidence="3">Forms a 24-polypeptide structural core with octahedral symmetry.</text>
</comment>
<dbReference type="GO" id="GO:0016407">
    <property type="term" value="F:acetyltransferase activity"/>
    <property type="evidence" value="ECO:0007669"/>
    <property type="project" value="TreeGrafter"/>
</dbReference>
<feature type="domain" description="Lipoyl-binding" evidence="9">
    <location>
        <begin position="4"/>
        <end position="79"/>
    </location>
</feature>
<feature type="region of interest" description="Disordered" evidence="8">
    <location>
        <begin position="167"/>
        <end position="195"/>
    </location>
</feature>
<evidence type="ECO:0000256" key="8">
    <source>
        <dbReference type="SAM" id="MobiDB-lite"/>
    </source>
</evidence>
<dbReference type="InterPro" id="IPR011053">
    <property type="entry name" value="Single_hybrid_motif"/>
</dbReference>
<name>A0AAP9T3J5_9GAMM</name>
<accession>A0AAP9T3J5</accession>
<dbReference type="InterPro" id="IPR001078">
    <property type="entry name" value="2-oxoacid_DH_actylTfrase"/>
</dbReference>
<dbReference type="PROSITE" id="PS00189">
    <property type="entry name" value="LIPOYL"/>
    <property type="match status" value="1"/>
</dbReference>
<feature type="compositionally biased region" description="Low complexity" evidence="8">
    <location>
        <begin position="111"/>
        <end position="124"/>
    </location>
</feature>
<dbReference type="PANTHER" id="PTHR43178:SF5">
    <property type="entry name" value="LIPOAMIDE ACYLTRANSFERASE COMPONENT OF BRANCHED-CHAIN ALPHA-KETO ACID DEHYDROGENASE COMPLEX, MITOCHONDRIAL"/>
    <property type="match status" value="1"/>
</dbReference>
<keyword evidence="12" id="KW-1185">Reference proteome</keyword>
<keyword evidence="5 7" id="KW-0450">Lipoyl</keyword>
<keyword evidence="4 7" id="KW-0808">Transferase</keyword>
<dbReference type="EMBL" id="CP054580">
    <property type="protein sequence ID" value="QKS26751.1"/>
    <property type="molecule type" value="Genomic_DNA"/>
</dbReference>
<dbReference type="InterPro" id="IPR050743">
    <property type="entry name" value="2-oxoacid_DH_E2_comp"/>
</dbReference>
<dbReference type="EC" id="2.3.1.-" evidence="7"/>
<evidence type="ECO:0000256" key="6">
    <source>
        <dbReference type="ARBA" id="ARBA00023315"/>
    </source>
</evidence>
<dbReference type="GO" id="GO:0031405">
    <property type="term" value="F:lipoic acid binding"/>
    <property type="evidence" value="ECO:0007669"/>
    <property type="project" value="TreeGrafter"/>
</dbReference>
<dbReference type="PROSITE" id="PS51826">
    <property type="entry name" value="PSBD"/>
    <property type="match status" value="1"/>
</dbReference>
<feature type="compositionally biased region" description="Basic and acidic residues" evidence="8">
    <location>
        <begin position="96"/>
        <end position="106"/>
    </location>
</feature>
<comment type="cofactor">
    <cofactor evidence="1 7">
        <name>(R)-lipoate</name>
        <dbReference type="ChEBI" id="CHEBI:83088"/>
    </cofactor>
</comment>
<dbReference type="InterPro" id="IPR023213">
    <property type="entry name" value="CAT-like_dom_sf"/>
</dbReference>
<dbReference type="Pfam" id="PF02817">
    <property type="entry name" value="E3_binding"/>
    <property type="match status" value="1"/>
</dbReference>
<feature type="domain" description="Peripheral subunit-binding (PSBD)" evidence="10">
    <location>
        <begin position="131"/>
        <end position="168"/>
    </location>
</feature>
<evidence type="ECO:0000259" key="10">
    <source>
        <dbReference type="PROSITE" id="PS51826"/>
    </source>
</evidence>
<evidence type="ECO:0000256" key="3">
    <source>
        <dbReference type="ARBA" id="ARBA00011484"/>
    </source>
</evidence>
<evidence type="ECO:0000313" key="11">
    <source>
        <dbReference type="EMBL" id="QKS26751.1"/>
    </source>
</evidence>
<evidence type="ECO:0000313" key="12">
    <source>
        <dbReference type="Proteomes" id="UP000509761"/>
    </source>
</evidence>
<keyword evidence="6 7" id="KW-0012">Acyltransferase</keyword>
<dbReference type="Proteomes" id="UP000509761">
    <property type="component" value="Chromosome"/>
</dbReference>
<evidence type="ECO:0000256" key="5">
    <source>
        <dbReference type="ARBA" id="ARBA00022823"/>
    </source>
</evidence>
<reference evidence="11 12" key="1">
    <citation type="submission" date="2019-12" db="EMBL/GenBank/DDBJ databases">
        <title>Genome sequencing and assembly of endphytes of Porphyra tenera.</title>
        <authorList>
            <person name="Park J.M."/>
            <person name="Shin R."/>
            <person name="Jo S.H."/>
        </authorList>
    </citation>
    <scope>NUCLEOTIDE SEQUENCE [LARGE SCALE GENOMIC DNA]</scope>
    <source>
        <strain evidence="11 12">GPM3</strain>
    </source>
</reference>
<dbReference type="SUPFAM" id="SSF52777">
    <property type="entry name" value="CoA-dependent acyltransferases"/>
    <property type="match status" value="1"/>
</dbReference>
<evidence type="ECO:0000256" key="4">
    <source>
        <dbReference type="ARBA" id="ARBA00022679"/>
    </source>
</evidence>
<gene>
    <name evidence="11" type="ORF">FX987_04567</name>
</gene>
<dbReference type="GO" id="GO:0005737">
    <property type="term" value="C:cytoplasm"/>
    <property type="evidence" value="ECO:0007669"/>
    <property type="project" value="TreeGrafter"/>
</dbReference>
<comment type="similarity">
    <text evidence="2 7">Belongs to the 2-oxoacid dehydrogenase family.</text>
</comment>
<evidence type="ECO:0000259" key="9">
    <source>
        <dbReference type="PROSITE" id="PS50968"/>
    </source>
</evidence>
<dbReference type="RefSeq" id="WP_174788426.1">
    <property type="nucleotide sequence ID" value="NZ_CP054580.1"/>
</dbReference>
<dbReference type="InterPro" id="IPR004167">
    <property type="entry name" value="PSBD"/>
</dbReference>
<evidence type="ECO:0000256" key="7">
    <source>
        <dbReference type="RuleBase" id="RU003423"/>
    </source>
</evidence>
<dbReference type="SUPFAM" id="SSF51230">
    <property type="entry name" value="Single hybrid motif"/>
    <property type="match status" value="1"/>
</dbReference>
<dbReference type="PANTHER" id="PTHR43178">
    <property type="entry name" value="DIHYDROLIPOAMIDE ACETYLTRANSFERASE COMPONENT OF PYRUVATE DEHYDROGENASE COMPLEX"/>
    <property type="match status" value="1"/>
</dbReference>
<sequence>MSNMNELLMPKLGLTMTEGTLAEWSISPGDSVRPGDIMFVVETDKVATEVTAEAEGELREILVQEGETVPVGTVVGYWTGPGQSPRDSDEPVQESNDEKGNDDRQESQATPSSSMPESLSSSEEPSSRRVIATPLARRLAREHGVDLEQVHPSGGTVRVKANDIRAAVHQQQSKLSHPESVETQSLEPRESQSIPASAHLQAMARRMVESKQQVPHFYLAAEAEITELLTLRNVLNQQEGYEKLSLNHLVVAAVVRALERSPEQNRIFINNSIVEFEHIDVGMAVSTERGLFAPVLKHMEGMALDDIANKARALQDRVQTNSLSHDDMHGGAITVSNGGMFNVSYMTPIINSPQSAILGVGSIRELFRPDAQGQPALRREIGLVLAADHRLHDGAGALAFLNRIVDALQQPYQLLRPRVAARRG</sequence>
<dbReference type="Gene3D" id="3.30.559.10">
    <property type="entry name" value="Chloramphenicol acetyltransferase-like domain"/>
    <property type="match status" value="1"/>
</dbReference>
<dbReference type="AlphaFoldDB" id="A0AAP9T3J5"/>
<dbReference type="PROSITE" id="PS50968">
    <property type="entry name" value="BIOTINYL_LIPOYL"/>
    <property type="match status" value="1"/>
</dbReference>
<dbReference type="Gene3D" id="4.10.320.10">
    <property type="entry name" value="E3-binding domain"/>
    <property type="match status" value="1"/>
</dbReference>
<evidence type="ECO:0000256" key="1">
    <source>
        <dbReference type="ARBA" id="ARBA00001938"/>
    </source>
</evidence>
<evidence type="ECO:0000256" key="2">
    <source>
        <dbReference type="ARBA" id="ARBA00007317"/>
    </source>
</evidence>
<organism evidence="11 12">
    <name type="scientific">Vreelandella titanicae</name>
    <dbReference type="NCBI Taxonomy" id="664683"/>
    <lineage>
        <taxon>Bacteria</taxon>
        <taxon>Pseudomonadati</taxon>
        <taxon>Pseudomonadota</taxon>
        <taxon>Gammaproteobacteria</taxon>
        <taxon>Oceanospirillales</taxon>
        <taxon>Halomonadaceae</taxon>
        <taxon>Vreelandella</taxon>
    </lineage>
</organism>
<dbReference type="Pfam" id="PF00364">
    <property type="entry name" value="Biotin_lipoyl"/>
    <property type="match status" value="1"/>
</dbReference>
<dbReference type="SUPFAM" id="SSF47005">
    <property type="entry name" value="Peripheral subunit-binding domain of 2-oxo acid dehydrogenase complex"/>
    <property type="match status" value="1"/>
</dbReference>
<proteinExistence type="inferred from homology"/>
<dbReference type="Pfam" id="PF00198">
    <property type="entry name" value="2-oxoacid_dh"/>
    <property type="match status" value="1"/>
</dbReference>
<feature type="region of interest" description="Disordered" evidence="8">
    <location>
        <begin position="73"/>
        <end position="129"/>
    </location>
</feature>
<dbReference type="InterPro" id="IPR036625">
    <property type="entry name" value="E3-bd_dom_sf"/>
</dbReference>
<dbReference type="Gene3D" id="2.40.50.100">
    <property type="match status" value="1"/>
</dbReference>
<protein>
    <recommendedName>
        <fullName evidence="7">Dihydrolipoamide acetyltransferase component of pyruvate dehydrogenase complex</fullName>
        <ecNumber evidence="7">2.3.1.-</ecNumber>
    </recommendedName>
</protein>